<reference evidence="2" key="1">
    <citation type="journal article" date="2021" name="Nat. Commun.">
        <title>Genetic determinants of endophytism in the Arabidopsis root mycobiome.</title>
        <authorList>
            <person name="Mesny F."/>
            <person name="Miyauchi S."/>
            <person name="Thiergart T."/>
            <person name="Pickel B."/>
            <person name="Atanasova L."/>
            <person name="Karlsson M."/>
            <person name="Huettel B."/>
            <person name="Barry K.W."/>
            <person name="Haridas S."/>
            <person name="Chen C."/>
            <person name="Bauer D."/>
            <person name="Andreopoulos W."/>
            <person name="Pangilinan J."/>
            <person name="LaButti K."/>
            <person name="Riley R."/>
            <person name="Lipzen A."/>
            <person name="Clum A."/>
            <person name="Drula E."/>
            <person name="Henrissat B."/>
            <person name="Kohler A."/>
            <person name="Grigoriev I.V."/>
            <person name="Martin F.M."/>
            <person name="Hacquard S."/>
        </authorList>
    </citation>
    <scope>NUCLEOTIDE SEQUENCE</scope>
    <source>
        <strain evidence="2">MPI-SDFR-AT-0073</strain>
    </source>
</reference>
<dbReference type="GeneID" id="70124580"/>
<protein>
    <submittedName>
        <fullName evidence="2">Mitochondrial ribosomal protein subunit L20-domain-containing protein</fullName>
    </submittedName>
</protein>
<accession>A0A9P8UNQ7</accession>
<dbReference type="RefSeq" id="XP_045959827.1">
    <property type="nucleotide sequence ID" value="XM_046095687.1"/>
</dbReference>
<comment type="caution">
    <text evidence="2">The sequence shown here is derived from an EMBL/GenBank/DDBJ whole genome shotgun (WGS) entry which is preliminary data.</text>
</comment>
<organism evidence="2 3">
    <name type="scientific">Truncatella angustata</name>
    <dbReference type="NCBI Taxonomy" id="152316"/>
    <lineage>
        <taxon>Eukaryota</taxon>
        <taxon>Fungi</taxon>
        <taxon>Dikarya</taxon>
        <taxon>Ascomycota</taxon>
        <taxon>Pezizomycotina</taxon>
        <taxon>Sordariomycetes</taxon>
        <taxon>Xylariomycetidae</taxon>
        <taxon>Amphisphaeriales</taxon>
        <taxon>Sporocadaceae</taxon>
        <taxon>Truncatella</taxon>
    </lineage>
</organism>
<keyword evidence="2" id="KW-0687">Ribonucleoprotein</keyword>
<name>A0A9P8UNQ7_9PEZI</name>
<evidence type="ECO:0000256" key="1">
    <source>
        <dbReference type="SAM" id="MobiDB-lite"/>
    </source>
</evidence>
<dbReference type="AlphaFoldDB" id="A0A9P8UNQ7"/>
<dbReference type="Pfam" id="PF12824">
    <property type="entry name" value="MRP-L20"/>
    <property type="match status" value="1"/>
</dbReference>
<dbReference type="PANTHER" id="PTHR28266:SF1">
    <property type="entry name" value="LARGE RIBOSOMAL SUBUNIT PROTEIN ML58"/>
    <property type="match status" value="1"/>
</dbReference>
<dbReference type="GO" id="GO:0003735">
    <property type="term" value="F:structural constituent of ribosome"/>
    <property type="evidence" value="ECO:0007669"/>
    <property type="project" value="TreeGrafter"/>
</dbReference>
<evidence type="ECO:0000313" key="3">
    <source>
        <dbReference type="Proteomes" id="UP000758603"/>
    </source>
</evidence>
<dbReference type="GO" id="GO:0005762">
    <property type="term" value="C:mitochondrial large ribosomal subunit"/>
    <property type="evidence" value="ECO:0007669"/>
    <property type="project" value="TreeGrafter"/>
</dbReference>
<sequence length="199" mass="22049">MERPVLQPARRLVSSLTLTAKRTQATTSRTKKALKIGPHPSFLNTTNEDHIVFNPPSSTPSVYHTPFKFLPRTDPRRQANLTQLIRASSSSTATSELAPQVGSEPNGGFAPPKHSVTREQVEEMRSLRASDPARWSVAALAGKFGCSNFFVMMCCKASAEHRASETARLDAIKSRWGPIKSKAREERQKRKVLLLKGQL</sequence>
<dbReference type="PANTHER" id="PTHR28266">
    <property type="entry name" value="54S RIBOSOMAL PROTEIN L20, MITOCHONDRIAL"/>
    <property type="match status" value="1"/>
</dbReference>
<dbReference type="OrthoDB" id="6021263at2759"/>
<proteinExistence type="predicted"/>
<dbReference type="EMBL" id="JAGPXC010000003">
    <property type="protein sequence ID" value="KAH6655562.1"/>
    <property type="molecule type" value="Genomic_DNA"/>
</dbReference>
<evidence type="ECO:0000313" key="2">
    <source>
        <dbReference type="EMBL" id="KAH6655562.1"/>
    </source>
</evidence>
<keyword evidence="2" id="KW-0689">Ribosomal protein</keyword>
<gene>
    <name evidence="2" type="ORF">BKA67DRAFT_241360</name>
</gene>
<keyword evidence="3" id="KW-1185">Reference proteome</keyword>
<feature type="region of interest" description="Disordered" evidence="1">
    <location>
        <begin position="86"/>
        <end position="115"/>
    </location>
</feature>
<dbReference type="Proteomes" id="UP000758603">
    <property type="component" value="Unassembled WGS sequence"/>
</dbReference>
<dbReference type="InterPro" id="IPR024388">
    <property type="entry name" value="Ribosomal_mL58"/>
</dbReference>